<keyword evidence="2" id="KW-1185">Reference proteome</keyword>
<comment type="caution">
    <text evidence="1">The sequence shown here is derived from an EMBL/GenBank/DDBJ whole genome shotgun (WGS) entry which is preliminary data.</text>
</comment>
<reference evidence="1 2" key="1">
    <citation type="journal article" date="2019" name="Int. J. Syst. Evol. Microbiol.">
        <title>The Global Catalogue of Microorganisms (GCM) 10K type strain sequencing project: providing services to taxonomists for standard genome sequencing and annotation.</title>
        <authorList>
            <consortium name="The Broad Institute Genomics Platform"/>
            <consortium name="The Broad Institute Genome Sequencing Center for Infectious Disease"/>
            <person name="Wu L."/>
            <person name="Ma J."/>
        </authorList>
    </citation>
    <scope>NUCLEOTIDE SEQUENCE [LARGE SCALE GENOMIC DNA]</scope>
    <source>
        <strain evidence="1 2">GX26</strain>
    </source>
</reference>
<organism evidence="1 2">
    <name type="scientific">Halorubellus litoreus</name>
    <dbReference type="NCBI Taxonomy" id="755308"/>
    <lineage>
        <taxon>Archaea</taxon>
        <taxon>Methanobacteriati</taxon>
        <taxon>Methanobacteriota</taxon>
        <taxon>Stenosarchaea group</taxon>
        <taxon>Halobacteria</taxon>
        <taxon>Halobacteriales</taxon>
        <taxon>Halorubellaceae</taxon>
        <taxon>Halorubellus</taxon>
    </lineage>
</organism>
<dbReference type="PROSITE" id="PS51257">
    <property type="entry name" value="PROKAR_LIPOPROTEIN"/>
    <property type="match status" value="1"/>
</dbReference>
<evidence type="ECO:0000313" key="1">
    <source>
        <dbReference type="EMBL" id="MFC6953186.1"/>
    </source>
</evidence>
<evidence type="ECO:0000313" key="2">
    <source>
        <dbReference type="Proteomes" id="UP001596395"/>
    </source>
</evidence>
<name>A0ABD5VGX3_9EURY</name>
<gene>
    <name evidence="1" type="ORF">ACFQGB_09955</name>
</gene>
<dbReference type="PROSITE" id="PS51318">
    <property type="entry name" value="TAT"/>
    <property type="match status" value="1"/>
</dbReference>
<proteinExistence type="predicted"/>
<dbReference type="InterPro" id="IPR006311">
    <property type="entry name" value="TAT_signal"/>
</dbReference>
<dbReference type="EMBL" id="JBHSXN010000002">
    <property type="protein sequence ID" value="MFC6953186.1"/>
    <property type="molecule type" value="Genomic_DNA"/>
</dbReference>
<dbReference type="RefSeq" id="WP_336350151.1">
    <property type="nucleotide sequence ID" value="NZ_JAZAQL010000002.1"/>
</dbReference>
<protein>
    <submittedName>
        <fullName evidence="1">Uncharacterized protein</fullName>
    </submittedName>
</protein>
<sequence length="398" mass="43444">MRQLSRRRALHAAGAVASTSALAGCTNGVLDWGAVDPPSFAARVVTDDWLQAAGVTPDLELQHARYVDLASLSEHVDRFPTLREWVSSVPLLDPSVVRDVVVTVRADRYAVARLRDEGAALRADDVWETFEPMDANGYRSRVRGDDVLQVVADDVLLSMHASGVGESTVRESRDRLERRAVRLLSERPSAMATETTAAERIALVAELSNDPTVARFSTRFAYLPEVVGSAEAFAVGERTTDLRAIALFPSSPDPDAFLRTCRERAAFQTYEDLETGRHGDAAIVTGSTPTKRLDFLAYGWPAPRASFDFSYDEGTRALTTVHDGGESFPAARVRLLAEVEGDDVALDAQFADAYETVTAGDAVTATVPADATVVEVRWQEDETVRNPTNWEVLDTYVP</sequence>
<dbReference type="Proteomes" id="UP001596395">
    <property type="component" value="Unassembled WGS sequence"/>
</dbReference>
<accession>A0ABD5VGX3</accession>
<dbReference type="AlphaFoldDB" id="A0ABD5VGX3"/>